<dbReference type="OrthoDB" id="10030426at2759"/>
<evidence type="ECO:0000259" key="5">
    <source>
        <dbReference type="SMART" id="SM01155"/>
    </source>
</evidence>
<keyword evidence="6" id="KW-1185">Reference proteome</keyword>
<gene>
    <name evidence="7 8" type="primary">LOC109474045</name>
</gene>
<protein>
    <recommendedName>
        <fullName evidence="4">Small ribosomal subunit protein mS38</fullName>
    </recommendedName>
</protein>
<evidence type="ECO:0000313" key="6">
    <source>
        <dbReference type="Proteomes" id="UP000515135"/>
    </source>
</evidence>
<dbReference type="InterPro" id="IPR013177">
    <property type="entry name" value="Ribosomal_mS38_C"/>
</dbReference>
<organism evidence="6 7">
    <name type="scientific">Branchiostoma belcheri</name>
    <name type="common">Amphioxus</name>
    <dbReference type="NCBI Taxonomy" id="7741"/>
    <lineage>
        <taxon>Eukaryota</taxon>
        <taxon>Metazoa</taxon>
        <taxon>Chordata</taxon>
        <taxon>Cephalochordata</taxon>
        <taxon>Leptocardii</taxon>
        <taxon>Amphioxiformes</taxon>
        <taxon>Branchiostomatidae</taxon>
        <taxon>Branchiostoma</taxon>
    </lineage>
</organism>
<dbReference type="PANTHER" id="PTHR32035">
    <property type="entry name" value="AURORA KINASE A-INTERACTING PROTEIN"/>
    <property type="match status" value="1"/>
</dbReference>
<dbReference type="PANTHER" id="PTHR32035:SF3">
    <property type="entry name" value="SMALL RIBOSOMAL SUBUNIT PROTEIN MS38"/>
    <property type="match status" value="1"/>
</dbReference>
<evidence type="ECO:0000256" key="4">
    <source>
        <dbReference type="ARBA" id="ARBA00035682"/>
    </source>
</evidence>
<evidence type="ECO:0000256" key="2">
    <source>
        <dbReference type="ARBA" id="ARBA00023128"/>
    </source>
</evidence>
<reference evidence="7 8" key="1">
    <citation type="submission" date="2025-04" db="UniProtKB">
        <authorList>
            <consortium name="RefSeq"/>
        </authorList>
    </citation>
    <scope>IDENTIFICATION</scope>
    <source>
        <tissue evidence="7 8">Gonad</tissue>
    </source>
</reference>
<comment type="subcellular location">
    <subcellularLocation>
        <location evidence="1">Mitochondrion</location>
    </subcellularLocation>
</comment>
<evidence type="ECO:0000256" key="1">
    <source>
        <dbReference type="ARBA" id="ARBA00004173"/>
    </source>
</evidence>
<dbReference type="SMART" id="SM01155">
    <property type="entry name" value="DUF1713"/>
    <property type="match status" value="1"/>
</dbReference>
<keyword evidence="2" id="KW-0496">Mitochondrion</keyword>
<proteinExistence type="inferred from homology"/>
<sequence length="238" mass="27250">MATLLCRRMWQQCTVGRRLMNTAVCSRNVTTHQASSTSILVVPGSSGAAVPRLKRMPSVASLSNKFNKLSEVKVPMISLQKSALVDSMLFTKSTSLTPLECKLTLRYYLPSSKPAIFPEITITDPAVKTEYELPVQRPTSVEDRQPTGAPDFIGDTTNDNVMECRNDLFRRRKKMNKHKLKKLKKRMKFVLRRKRLKKIKKKAVKLKDKIENLYRKFGMTPPDNLEDQCNKVYPTIRC</sequence>
<accession>A0A6P4Z7C2</accession>
<comment type="similarity">
    <text evidence="3">Belongs to the mitochondrion-specific ribosomal protein mS38 family.</text>
</comment>
<name>A0A6P4Z7C2_BRABE</name>
<dbReference type="RefSeq" id="XP_019629820.1">
    <property type="nucleotide sequence ID" value="XM_019774261.1"/>
</dbReference>
<feature type="domain" description="Ribosomal protein mS38 C-terminal" evidence="5">
    <location>
        <begin position="163"/>
        <end position="198"/>
    </location>
</feature>
<evidence type="ECO:0000313" key="7">
    <source>
        <dbReference type="RefSeq" id="XP_019629819.1"/>
    </source>
</evidence>
<dbReference type="AlphaFoldDB" id="A0A6P4Z7C2"/>
<dbReference type="RefSeq" id="XP_019629819.1">
    <property type="nucleotide sequence ID" value="XM_019774260.1"/>
</dbReference>
<dbReference type="Proteomes" id="UP000515135">
    <property type="component" value="Unplaced"/>
</dbReference>
<evidence type="ECO:0000313" key="8">
    <source>
        <dbReference type="RefSeq" id="XP_019629820.1"/>
    </source>
</evidence>
<dbReference type="GeneID" id="109474045"/>
<dbReference type="GO" id="GO:0005739">
    <property type="term" value="C:mitochondrion"/>
    <property type="evidence" value="ECO:0007669"/>
    <property type="project" value="UniProtKB-SubCell"/>
</dbReference>
<evidence type="ECO:0000256" key="3">
    <source>
        <dbReference type="ARBA" id="ARBA00035647"/>
    </source>
</evidence>
<dbReference type="KEGG" id="bbel:109474045"/>